<accession>A0A1Y1VAT8</accession>
<dbReference type="OrthoDB" id="191995at2759"/>
<keyword evidence="2" id="KW-0809">Transit peptide</keyword>
<evidence type="ECO:0000313" key="6">
    <source>
        <dbReference type="Proteomes" id="UP000193719"/>
    </source>
</evidence>
<dbReference type="SUPFAM" id="SSF103025">
    <property type="entry name" value="Folate-binding domain"/>
    <property type="match status" value="1"/>
</dbReference>
<protein>
    <submittedName>
        <fullName evidence="5">Aminomethyltransferase folate-binding domain-containing protein</fullName>
    </submittedName>
</protein>
<dbReference type="EMBL" id="MCFH01000018">
    <property type="protein sequence ID" value="ORX51367.1"/>
    <property type="molecule type" value="Genomic_DNA"/>
</dbReference>
<comment type="subcellular location">
    <subcellularLocation>
        <location evidence="1">Mitochondrion</location>
    </subcellularLocation>
</comment>
<evidence type="ECO:0000256" key="4">
    <source>
        <dbReference type="ARBA" id="ARBA00093447"/>
    </source>
</evidence>
<dbReference type="InterPro" id="IPR045179">
    <property type="entry name" value="YgfZ/GcvT"/>
</dbReference>
<dbReference type="GO" id="GO:0032259">
    <property type="term" value="P:methylation"/>
    <property type="evidence" value="ECO:0007669"/>
    <property type="project" value="UniProtKB-KW"/>
</dbReference>
<sequence>MQTISNIANNLIFKNSVKEGLNYSLPSIFQIPQKRFKHYAPLTNRGLIRVKGTDATKYLHSIVTNKVQKEEKNCLYADFLTNKGRVLCDSIIYRLDSNKKNTKKEDEEDEEIQEYLIDVDKSLVPFLLKYLRRYILRSDIRLFNASKSLKVWSVWPSENESEADFQKGLNDLGVVHVEDPRCPALGYRIIGKQLENSVFSNSTKSTEDDYKVRRILYGIPEGPKEIIKSQSFPFEANLDFLNGVDYHKGCYIGQELTYRTHKRGTTRKRLVPVQFYNKEEGEPEKLTVNTNWEKITGIKTGTKLIPKDGEGRIKSLYRDGIFNIGMALVNVNLFQKGAKKSVKFSVENDDKIMAKAFLPDFIDLTEKEEKKEE</sequence>
<reference evidence="5 6" key="1">
    <citation type="submission" date="2016-08" db="EMBL/GenBank/DDBJ databases">
        <title>Genomes of anaerobic fungi encode conserved fungal cellulosomes for biomass hydrolysis.</title>
        <authorList>
            <consortium name="DOE Joint Genome Institute"/>
            <person name="Haitjema C.H."/>
            <person name="Gilmore S.P."/>
            <person name="Henske J.K."/>
            <person name="Solomon K.V."/>
            <person name="De Groot R."/>
            <person name="Kuo A."/>
            <person name="Mondo S.J."/>
            <person name="Salamov A.A."/>
            <person name="Labutti K."/>
            <person name="Zhao Z."/>
            <person name="Chiniquy J."/>
            <person name="Barry K."/>
            <person name="Brewer H.M."/>
            <person name="Purvine S.O."/>
            <person name="Wright A.T."/>
            <person name="Boxma B."/>
            <person name="Van Alen T."/>
            <person name="Hackstein J.H."/>
            <person name="Baker S.E."/>
            <person name="Grigoriev I.V."/>
            <person name="O'Malley M.A."/>
        </authorList>
    </citation>
    <scope>NUCLEOTIDE SEQUENCE [LARGE SCALE GENOMIC DNA]</scope>
    <source>
        <strain evidence="6">finn</strain>
    </source>
</reference>
<dbReference type="PANTHER" id="PTHR22602">
    <property type="entry name" value="TRANSFERASE CAF17, MITOCHONDRIAL-RELATED"/>
    <property type="match status" value="1"/>
</dbReference>
<dbReference type="PANTHER" id="PTHR22602:SF0">
    <property type="entry name" value="TRANSFERASE CAF17, MITOCHONDRIAL-RELATED"/>
    <property type="match status" value="1"/>
</dbReference>
<gene>
    <name evidence="5" type="ORF">BCR36DRAFT_404069</name>
</gene>
<dbReference type="Proteomes" id="UP000193719">
    <property type="component" value="Unassembled WGS sequence"/>
</dbReference>
<dbReference type="InterPro" id="IPR017703">
    <property type="entry name" value="YgfZ/GCV_T_CS"/>
</dbReference>
<keyword evidence="3" id="KW-0496">Mitochondrion</keyword>
<reference evidence="5 6" key="2">
    <citation type="submission" date="2016-08" db="EMBL/GenBank/DDBJ databases">
        <title>Pervasive Adenine N6-methylation of Active Genes in Fungi.</title>
        <authorList>
            <consortium name="DOE Joint Genome Institute"/>
            <person name="Mondo S.J."/>
            <person name="Dannebaum R.O."/>
            <person name="Kuo R.C."/>
            <person name="Labutti K."/>
            <person name="Haridas S."/>
            <person name="Kuo A."/>
            <person name="Salamov A."/>
            <person name="Ahrendt S.R."/>
            <person name="Lipzen A."/>
            <person name="Sullivan W."/>
            <person name="Andreopoulos W.B."/>
            <person name="Clum A."/>
            <person name="Lindquist E."/>
            <person name="Daum C."/>
            <person name="Ramamoorthy G.K."/>
            <person name="Gryganskyi A."/>
            <person name="Culley D."/>
            <person name="Magnuson J.K."/>
            <person name="James T.Y."/>
            <person name="O'Malley M.A."/>
            <person name="Stajich J.E."/>
            <person name="Spatafora J.W."/>
            <person name="Visel A."/>
            <person name="Grigoriev I.V."/>
        </authorList>
    </citation>
    <scope>NUCLEOTIDE SEQUENCE [LARGE SCALE GENOMIC DNA]</scope>
    <source>
        <strain evidence="6">finn</strain>
    </source>
</reference>
<dbReference type="GO" id="GO:0016226">
    <property type="term" value="P:iron-sulfur cluster assembly"/>
    <property type="evidence" value="ECO:0007669"/>
    <property type="project" value="TreeGrafter"/>
</dbReference>
<dbReference type="AlphaFoldDB" id="A0A1Y1VAT8"/>
<name>A0A1Y1VAT8_9FUNG</name>
<evidence type="ECO:0000256" key="2">
    <source>
        <dbReference type="ARBA" id="ARBA00022946"/>
    </source>
</evidence>
<dbReference type="InterPro" id="IPR027266">
    <property type="entry name" value="TrmE/GcvT-like"/>
</dbReference>
<dbReference type="Gene3D" id="3.30.1360.120">
    <property type="entry name" value="Probable tRNA modification gtpase trme, domain 1"/>
    <property type="match status" value="1"/>
</dbReference>
<evidence type="ECO:0000256" key="3">
    <source>
        <dbReference type="ARBA" id="ARBA00023128"/>
    </source>
</evidence>
<comment type="similarity">
    <text evidence="4">Belongs to the GcvT family. CAF17/IBA57 subfamily.</text>
</comment>
<dbReference type="GO" id="GO:0008168">
    <property type="term" value="F:methyltransferase activity"/>
    <property type="evidence" value="ECO:0007669"/>
    <property type="project" value="UniProtKB-KW"/>
</dbReference>
<dbReference type="STRING" id="1754191.A0A1Y1VAT8"/>
<evidence type="ECO:0000313" key="5">
    <source>
        <dbReference type="EMBL" id="ORX51367.1"/>
    </source>
</evidence>
<dbReference type="GO" id="GO:0005759">
    <property type="term" value="C:mitochondrial matrix"/>
    <property type="evidence" value="ECO:0007669"/>
    <property type="project" value="TreeGrafter"/>
</dbReference>
<comment type="caution">
    <text evidence="5">The sequence shown here is derived from an EMBL/GenBank/DDBJ whole genome shotgun (WGS) entry which is preliminary data.</text>
</comment>
<dbReference type="NCBIfam" id="TIGR03317">
    <property type="entry name" value="ygfZ_signature"/>
    <property type="match status" value="1"/>
</dbReference>
<keyword evidence="6" id="KW-1185">Reference proteome</keyword>
<evidence type="ECO:0000256" key="1">
    <source>
        <dbReference type="ARBA" id="ARBA00004173"/>
    </source>
</evidence>
<organism evidence="5 6">
    <name type="scientific">Piromyces finnis</name>
    <dbReference type="NCBI Taxonomy" id="1754191"/>
    <lineage>
        <taxon>Eukaryota</taxon>
        <taxon>Fungi</taxon>
        <taxon>Fungi incertae sedis</taxon>
        <taxon>Chytridiomycota</taxon>
        <taxon>Chytridiomycota incertae sedis</taxon>
        <taxon>Neocallimastigomycetes</taxon>
        <taxon>Neocallimastigales</taxon>
        <taxon>Neocallimastigaceae</taxon>
        <taxon>Piromyces</taxon>
    </lineage>
</organism>
<proteinExistence type="inferred from homology"/>
<keyword evidence="5" id="KW-0808">Transferase</keyword>
<keyword evidence="5" id="KW-0489">Methyltransferase</keyword>